<dbReference type="GO" id="GO:1904680">
    <property type="term" value="F:peptide transmembrane transporter activity"/>
    <property type="evidence" value="ECO:0007669"/>
    <property type="project" value="TreeGrafter"/>
</dbReference>
<dbReference type="Pfam" id="PF00496">
    <property type="entry name" value="SBP_bac_5"/>
    <property type="match status" value="1"/>
</dbReference>
<dbReference type="STRING" id="115862.BBG46_19030"/>
<dbReference type="SUPFAM" id="SSF53850">
    <property type="entry name" value="Periplasmic binding protein-like II"/>
    <property type="match status" value="1"/>
</dbReference>
<evidence type="ECO:0000313" key="2">
    <source>
        <dbReference type="EMBL" id="COV73558.1"/>
    </source>
</evidence>
<dbReference type="InterPro" id="IPR039424">
    <property type="entry name" value="SBP_5"/>
</dbReference>
<dbReference type="Proteomes" id="UP000038802">
    <property type="component" value="Unassembled WGS sequence"/>
</dbReference>
<gene>
    <name evidence="2" type="primary">dppA</name>
    <name evidence="2" type="ORF">ERS007703_01959</name>
</gene>
<dbReference type="GO" id="GO:0015833">
    <property type="term" value="P:peptide transport"/>
    <property type="evidence" value="ECO:0007669"/>
    <property type="project" value="TreeGrafter"/>
</dbReference>
<dbReference type="Gene3D" id="3.10.105.10">
    <property type="entry name" value="Dipeptide-binding Protein, Domain 3"/>
    <property type="match status" value="1"/>
</dbReference>
<protein>
    <submittedName>
        <fullName evidence="2">Periplasmic dipeptide-binding lipoprotein DPPA</fullName>
    </submittedName>
</protein>
<feature type="domain" description="Solute-binding protein family 5" evidence="1">
    <location>
        <begin position="2"/>
        <end position="116"/>
    </location>
</feature>
<keyword evidence="2" id="KW-0449">Lipoprotein</keyword>
<dbReference type="EMBL" id="CSAE01000189">
    <property type="protein sequence ID" value="COV73558.1"/>
    <property type="molecule type" value="Genomic_DNA"/>
</dbReference>
<organism evidence="2 3">
    <name type="scientific">Mycobacterium tuberculosis</name>
    <dbReference type="NCBI Taxonomy" id="1773"/>
    <lineage>
        <taxon>Bacteria</taxon>
        <taxon>Bacillati</taxon>
        <taxon>Actinomycetota</taxon>
        <taxon>Actinomycetes</taxon>
        <taxon>Mycobacteriales</taxon>
        <taxon>Mycobacteriaceae</taxon>
        <taxon>Mycobacterium</taxon>
        <taxon>Mycobacterium tuberculosis complex</taxon>
    </lineage>
</organism>
<name>A0A0U0SUS5_MYCTX</name>
<dbReference type="InterPro" id="IPR000914">
    <property type="entry name" value="SBP_5_dom"/>
</dbReference>
<dbReference type="AlphaFoldDB" id="A0A0U0SUS5"/>
<accession>A0A0U0SUS5</accession>
<reference evidence="3" key="1">
    <citation type="submission" date="2015-03" db="EMBL/GenBank/DDBJ databases">
        <authorList>
            <consortium name="Pathogen Informatics"/>
        </authorList>
    </citation>
    <scope>NUCLEOTIDE SEQUENCE [LARGE SCALE GENOMIC DNA]</scope>
    <source>
        <strain evidence="3">K00500041</strain>
    </source>
</reference>
<sequence>MPGFDPNLPGNEVLDYDPQRARRLWAQADAISPWSGRYAIAYNADAGHRDWVDAVANSIKNVLGIDAVAAPQPTFAGFRTQITNRAIDSAFRAGWRGDYPSMIEFLAPLFTAGAGSNDVGYINPEFDAALAAAEAAPTLTESHELVNDAQRILFHDMPVVPLWDYISVVGWSSQVSNVTVTWNGLPDYENIVKA</sequence>
<dbReference type="PANTHER" id="PTHR30290">
    <property type="entry name" value="PERIPLASMIC BINDING COMPONENT OF ABC TRANSPORTER"/>
    <property type="match status" value="1"/>
</dbReference>
<dbReference type="Gene3D" id="3.40.190.10">
    <property type="entry name" value="Periplasmic binding protein-like II"/>
    <property type="match status" value="1"/>
</dbReference>
<dbReference type="PANTHER" id="PTHR30290:SF83">
    <property type="entry name" value="ABC TRANSPORTER SUBSTRATE-BINDING PROTEIN"/>
    <property type="match status" value="1"/>
</dbReference>
<evidence type="ECO:0000313" key="3">
    <source>
        <dbReference type="Proteomes" id="UP000038802"/>
    </source>
</evidence>
<evidence type="ECO:0000259" key="1">
    <source>
        <dbReference type="Pfam" id="PF00496"/>
    </source>
</evidence>
<proteinExistence type="predicted"/>